<dbReference type="Pfam" id="PF06723">
    <property type="entry name" value="MreB_Mbl"/>
    <property type="match status" value="1"/>
</dbReference>
<keyword evidence="6" id="KW-1185">Reference proteome</keyword>
<dbReference type="GO" id="GO:0005524">
    <property type="term" value="F:ATP binding"/>
    <property type="evidence" value="ECO:0007669"/>
    <property type="project" value="UniProtKB-KW"/>
</dbReference>
<evidence type="ECO:0000256" key="4">
    <source>
        <dbReference type="ARBA" id="ARBA00022840"/>
    </source>
</evidence>
<dbReference type="PANTHER" id="PTHR42749">
    <property type="entry name" value="CELL SHAPE-DETERMINING PROTEIN MREB"/>
    <property type="match status" value="1"/>
</dbReference>
<dbReference type="PANTHER" id="PTHR42749:SF1">
    <property type="entry name" value="CELL SHAPE-DETERMINING PROTEIN MREB"/>
    <property type="match status" value="1"/>
</dbReference>
<keyword evidence="2" id="KW-0963">Cytoplasm</keyword>
<keyword evidence="3" id="KW-0547">Nucleotide-binding</keyword>
<evidence type="ECO:0000256" key="3">
    <source>
        <dbReference type="ARBA" id="ARBA00022741"/>
    </source>
</evidence>
<dbReference type="GO" id="GO:0005737">
    <property type="term" value="C:cytoplasm"/>
    <property type="evidence" value="ECO:0007669"/>
    <property type="project" value="UniProtKB-SubCell"/>
</dbReference>
<organism evidence="5 6">
    <name type="scientific">Paractinoplanes rishiriensis</name>
    <dbReference type="NCBI Taxonomy" id="1050105"/>
    <lineage>
        <taxon>Bacteria</taxon>
        <taxon>Bacillati</taxon>
        <taxon>Actinomycetota</taxon>
        <taxon>Actinomycetes</taxon>
        <taxon>Micromonosporales</taxon>
        <taxon>Micromonosporaceae</taxon>
        <taxon>Paractinoplanes</taxon>
    </lineage>
</organism>
<dbReference type="RefSeq" id="WP_203789657.1">
    <property type="nucleotide sequence ID" value="NZ_BOMV01000099.1"/>
</dbReference>
<dbReference type="InterPro" id="IPR043129">
    <property type="entry name" value="ATPase_NBD"/>
</dbReference>
<evidence type="ECO:0000256" key="2">
    <source>
        <dbReference type="ARBA" id="ARBA00022490"/>
    </source>
</evidence>
<keyword evidence="4" id="KW-0067">ATP-binding</keyword>
<comment type="caution">
    <text evidence="5">The sequence shown here is derived from an EMBL/GenBank/DDBJ whole genome shotgun (WGS) entry which is preliminary data.</text>
</comment>
<gene>
    <name evidence="5" type="ORF">Ari01nite_86070</name>
</gene>
<dbReference type="InterPro" id="IPR056546">
    <property type="entry name" value="MreB_MamK-like"/>
</dbReference>
<accession>A0A919K9F4</accession>
<evidence type="ECO:0000256" key="1">
    <source>
        <dbReference type="ARBA" id="ARBA00004496"/>
    </source>
</evidence>
<dbReference type="EMBL" id="BOMV01000099">
    <property type="protein sequence ID" value="GIF01143.1"/>
    <property type="molecule type" value="Genomic_DNA"/>
</dbReference>
<reference evidence="5" key="1">
    <citation type="submission" date="2021-01" db="EMBL/GenBank/DDBJ databases">
        <title>Whole genome shotgun sequence of Actinoplanes rishiriensis NBRC 108556.</title>
        <authorList>
            <person name="Komaki H."/>
            <person name="Tamura T."/>
        </authorList>
    </citation>
    <scope>NUCLEOTIDE SEQUENCE</scope>
    <source>
        <strain evidence="5">NBRC 108556</strain>
    </source>
</reference>
<name>A0A919K9F4_9ACTN</name>
<comment type="subcellular location">
    <subcellularLocation>
        <location evidence="1">Cytoplasm</location>
    </subcellularLocation>
</comment>
<evidence type="ECO:0000313" key="6">
    <source>
        <dbReference type="Proteomes" id="UP000636960"/>
    </source>
</evidence>
<dbReference type="Proteomes" id="UP000636960">
    <property type="component" value="Unassembled WGS sequence"/>
</dbReference>
<evidence type="ECO:0000313" key="5">
    <source>
        <dbReference type="EMBL" id="GIF01143.1"/>
    </source>
</evidence>
<sequence>MPANLTSSPLVTEQPCGAGGTQAAAPTAVAVDLGSSAVGVWATHRGTVSGPSGDAYASAGTLVRRGRIVDIEGCAALLSQLIRRYREPVPEGGVVAACRPVSSSEADQTVIRRVLDAVFAPSRIVFIDTVRAAAIGSGAAAGSLLIADLGAQLTEIALLQDGHVFAARRAEIGTRDLVRGATVDLIVDVVARHIADMRGSTDPSTMNAAFTRGMLLVGDGAVHPELPMALSTTLRLRVHRAASPRTAALNGAGLAAMSLLRHPTQS</sequence>
<proteinExistence type="predicted"/>
<dbReference type="AlphaFoldDB" id="A0A919K9F4"/>
<protein>
    <submittedName>
        <fullName evidence="5">Uncharacterized protein</fullName>
    </submittedName>
</protein>
<dbReference type="SUPFAM" id="SSF53067">
    <property type="entry name" value="Actin-like ATPase domain"/>
    <property type="match status" value="1"/>
</dbReference>
<dbReference type="Gene3D" id="3.30.420.40">
    <property type="match status" value="1"/>
</dbReference>